<reference evidence="2" key="1">
    <citation type="submission" date="2018-01" db="EMBL/GenBank/DDBJ databases">
        <authorList>
            <person name="Clerissi C."/>
        </authorList>
    </citation>
    <scope>NUCLEOTIDE SEQUENCE</scope>
    <source>
        <strain evidence="2">Cupriavidus taiwanensis STM 8556</strain>
    </source>
</reference>
<accession>A0A375DXX3</accession>
<dbReference type="Proteomes" id="UP000256952">
    <property type="component" value="Chromosome CBM2613_a"/>
</dbReference>
<comment type="caution">
    <text evidence="2">The sequence shown here is derived from an EMBL/GenBank/DDBJ whole genome shotgun (WGS) entry which is preliminary data.</text>
</comment>
<dbReference type="AlphaFoldDB" id="A0A375DXX3"/>
<protein>
    <submittedName>
        <fullName evidence="2">Uncharacterized protein</fullName>
    </submittedName>
</protein>
<evidence type="ECO:0000313" key="2">
    <source>
        <dbReference type="EMBL" id="SOZ54500.1"/>
    </source>
</evidence>
<gene>
    <name evidence="2" type="ORF">CBM2613_A160017</name>
</gene>
<sequence length="129" mass="13240">MPLRCSTTCGKRLESAQTRASSLRHAAVAAWSIEVDQSLLGGGCQPATWKAGGAREGTRTPTPLLASGPKPGASTNFATLAVLAALPGRAAAMLVAGDESKKGGWKCPPLPSSCRICRRQPAVQRGCGL</sequence>
<organism evidence="2">
    <name type="scientific">Cupriavidus taiwanensis</name>
    <dbReference type="NCBI Taxonomy" id="164546"/>
    <lineage>
        <taxon>Bacteria</taxon>
        <taxon>Pseudomonadati</taxon>
        <taxon>Pseudomonadota</taxon>
        <taxon>Betaproteobacteria</taxon>
        <taxon>Burkholderiales</taxon>
        <taxon>Burkholderiaceae</taxon>
        <taxon>Cupriavidus</taxon>
    </lineage>
</organism>
<dbReference type="EMBL" id="OFTH01000008">
    <property type="protein sequence ID" value="SOZ54500.1"/>
    <property type="molecule type" value="Genomic_DNA"/>
</dbReference>
<name>A0A375DXX3_9BURK</name>
<evidence type="ECO:0000256" key="1">
    <source>
        <dbReference type="SAM" id="MobiDB-lite"/>
    </source>
</evidence>
<feature type="region of interest" description="Disordered" evidence="1">
    <location>
        <begin position="50"/>
        <end position="71"/>
    </location>
</feature>
<proteinExistence type="predicted"/>